<evidence type="ECO:0000313" key="3">
    <source>
        <dbReference type="Proteomes" id="UP000230935"/>
    </source>
</evidence>
<reference evidence="3" key="1">
    <citation type="submission" date="2017-09" db="EMBL/GenBank/DDBJ databases">
        <title>Depth-based differentiation of microbial function through sediment-hosted aquifers and enrichment of novel symbionts in the deep terrestrial subsurface.</title>
        <authorList>
            <person name="Probst A.J."/>
            <person name="Ladd B."/>
            <person name="Jarett J.K."/>
            <person name="Geller-Mcgrath D.E."/>
            <person name="Sieber C.M.K."/>
            <person name="Emerson J.B."/>
            <person name="Anantharaman K."/>
            <person name="Thomas B.C."/>
            <person name="Malmstrom R."/>
            <person name="Stieglmeier M."/>
            <person name="Klingl A."/>
            <person name="Woyke T."/>
            <person name="Ryan C.M."/>
            <person name="Banfield J.F."/>
        </authorList>
    </citation>
    <scope>NUCLEOTIDE SEQUENCE [LARGE SCALE GENOMIC DNA]</scope>
</reference>
<protein>
    <submittedName>
        <fullName evidence="2">Uncharacterized protein</fullName>
    </submittedName>
</protein>
<dbReference type="AlphaFoldDB" id="A0A2H0VZR5"/>
<proteinExistence type="predicted"/>
<dbReference type="Proteomes" id="UP000230935">
    <property type="component" value="Unassembled WGS sequence"/>
</dbReference>
<name>A0A2H0VZR5_9BACT</name>
<feature type="coiled-coil region" evidence="1">
    <location>
        <begin position="29"/>
        <end position="75"/>
    </location>
</feature>
<keyword evidence="1" id="KW-0175">Coiled coil</keyword>
<evidence type="ECO:0000313" key="2">
    <source>
        <dbReference type="EMBL" id="PIS04592.1"/>
    </source>
</evidence>
<comment type="caution">
    <text evidence="2">The sequence shown here is derived from an EMBL/GenBank/DDBJ whole genome shotgun (WGS) entry which is preliminary data.</text>
</comment>
<organism evidence="2 3">
    <name type="scientific">Candidatus Buchananbacteria bacterium CG10_big_fil_rev_8_21_14_0_10_42_9</name>
    <dbReference type="NCBI Taxonomy" id="1974526"/>
    <lineage>
        <taxon>Bacteria</taxon>
        <taxon>Candidatus Buchananiibacteriota</taxon>
    </lineage>
</organism>
<dbReference type="EMBL" id="PEZZ01000049">
    <property type="protein sequence ID" value="PIS04592.1"/>
    <property type="molecule type" value="Genomic_DNA"/>
</dbReference>
<evidence type="ECO:0000256" key="1">
    <source>
        <dbReference type="SAM" id="Coils"/>
    </source>
</evidence>
<accession>A0A2H0VZR5</accession>
<gene>
    <name evidence="2" type="ORF">COT81_05850</name>
</gene>
<sequence>MERVENRGKFKTFFFGADYKNIGAIRSELATTENHISRLTRVKEQVEDEETKTELDEQIAVLEEAKSQAESFIKENEDKFSIFGWLIKLFN</sequence>